<comment type="caution">
    <text evidence="2">The sequence shown here is derived from an EMBL/GenBank/DDBJ whole genome shotgun (WGS) entry which is preliminary data.</text>
</comment>
<dbReference type="EMBL" id="LSRX01001171">
    <property type="protein sequence ID" value="OLP82732.1"/>
    <property type="molecule type" value="Genomic_DNA"/>
</dbReference>
<feature type="region of interest" description="Disordered" evidence="1">
    <location>
        <begin position="183"/>
        <end position="208"/>
    </location>
</feature>
<dbReference type="OrthoDB" id="446350at2759"/>
<feature type="compositionally biased region" description="Basic and acidic residues" evidence="1">
    <location>
        <begin position="1"/>
        <end position="22"/>
    </location>
</feature>
<gene>
    <name evidence="2" type="primary">Vps13c</name>
    <name evidence="2" type="ORF">AK812_SmicGene36586</name>
</gene>
<dbReference type="Proteomes" id="UP000186817">
    <property type="component" value="Unassembled WGS sequence"/>
</dbReference>
<reference evidence="2 3" key="1">
    <citation type="submission" date="2016-02" db="EMBL/GenBank/DDBJ databases">
        <title>Genome analysis of coral dinoflagellate symbionts highlights evolutionary adaptations to a symbiotic lifestyle.</title>
        <authorList>
            <person name="Aranda M."/>
            <person name="Li Y."/>
            <person name="Liew Y.J."/>
            <person name="Baumgarten S."/>
            <person name="Simakov O."/>
            <person name="Wilson M."/>
            <person name="Piel J."/>
            <person name="Ashoor H."/>
            <person name="Bougouffa S."/>
            <person name="Bajic V.B."/>
            <person name="Ryu T."/>
            <person name="Ravasi T."/>
            <person name="Bayer T."/>
            <person name="Micklem G."/>
            <person name="Kim H."/>
            <person name="Bhak J."/>
            <person name="Lajeunesse T.C."/>
            <person name="Voolstra C.R."/>
        </authorList>
    </citation>
    <scope>NUCLEOTIDE SEQUENCE [LARGE SCALE GENOMIC DNA]</scope>
    <source>
        <strain evidence="2 3">CCMP2467</strain>
    </source>
</reference>
<keyword evidence="3" id="KW-1185">Reference proteome</keyword>
<feature type="region of interest" description="Disordered" evidence="1">
    <location>
        <begin position="1"/>
        <end position="37"/>
    </location>
</feature>
<name>A0A1Q9CIH3_SYMMI</name>
<accession>A0A1Q9CIH3</accession>
<proteinExistence type="predicted"/>
<evidence type="ECO:0000256" key="1">
    <source>
        <dbReference type="SAM" id="MobiDB-lite"/>
    </source>
</evidence>
<organism evidence="2 3">
    <name type="scientific">Symbiodinium microadriaticum</name>
    <name type="common">Dinoflagellate</name>
    <name type="synonym">Zooxanthella microadriatica</name>
    <dbReference type="NCBI Taxonomy" id="2951"/>
    <lineage>
        <taxon>Eukaryota</taxon>
        <taxon>Sar</taxon>
        <taxon>Alveolata</taxon>
        <taxon>Dinophyceae</taxon>
        <taxon>Suessiales</taxon>
        <taxon>Symbiodiniaceae</taxon>
        <taxon>Symbiodinium</taxon>
    </lineage>
</organism>
<evidence type="ECO:0000313" key="3">
    <source>
        <dbReference type="Proteomes" id="UP000186817"/>
    </source>
</evidence>
<dbReference type="AlphaFoldDB" id="A0A1Q9CIH3"/>
<protein>
    <submittedName>
        <fullName evidence="2">Vacuolar protein sorting-associated protein 13C</fullName>
    </submittedName>
</protein>
<evidence type="ECO:0000313" key="2">
    <source>
        <dbReference type="EMBL" id="OLP82732.1"/>
    </source>
</evidence>
<sequence>MRGDTCQAKDQDRTTEQNREASKPCGLPSASSRPAPRVAGRMIIEVRNETDLSFQLDGKSLKAGDFKTDKTGIKERTTTRLEIAPSTVEGVSGVAWWVDTTGHNVYISMAMTRPRLGRSFFACHAGVPPPNLKTALSSAAKLETSSQADSFTGAGPGCEWVGTEDGVLVRILAELEPFEPLTASDLSPKEVAEEPAAAPSDSTEIVPEGYPAGGAKKEEGGDFMALTRPKDGTDGLLRGIKTAGAGVAGGLVTAVAAPVQGARAGGAAGFFKGLGAGVLGGAAMVVGGVGCGVAQVGRGLMQVPGAHRARREEKVWDQELGCWVDVDLCALEKQVAEDAEKGEATATGVGEGGGVDEAVRSTVADTEYYDLLKVQ</sequence>